<gene>
    <name evidence="1" type="ORF">ACFFFR_09910</name>
</gene>
<evidence type="ECO:0000313" key="1">
    <source>
        <dbReference type="EMBL" id="MFC0582688.1"/>
    </source>
</evidence>
<evidence type="ECO:0000313" key="2">
    <source>
        <dbReference type="Proteomes" id="UP001589862"/>
    </source>
</evidence>
<protein>
    <submittedName>
        <fullName evidence="1">Uncharacterized protein</fullName>
    </submittedName>
</protein>
<proteinExistence type="predicted"/>
<organism evidence="1 2">
    <name type="scientific">Micrococcoides hystricis</name>
    <dbReference type="NCBI Taxonomy" id="1572761"/>
    <lineage>
        <taxon>Bacteria</taxon>
        <taxon>Bacillati</taxon>
        <taxon>Actinomycetota</taxon>
        <taxon>Actinomycetes</taxon>
        <taxon>Micrococcales</taxon>
        <taxon>Micrococcaceae</taxon>
        <taxon>Micrococcoides</taxon>
    </lineage>
</organism>
<sequence length="103" mass="11727">MAISENQTQHELLERLRQEVRARQAVERELVQALRTQAALRNEVVLLRKVLNARSVPDFVALTALRRAKKLAQQGPRQVAGKTVWAARRRAGAVKRRVLQQGK</sequence>
<dbReference type="RefSeq" id="WP_377460035.1">
    <property type="nucleotide sequence ID" value="NZ_JBHLUB010000031.1"/>
</dbReference>
<dbReference type="Proteomes" id="UP001589862">
    <property type="component" value="Unassembled WGS sequence"/>
</dbReference>
<keyword evidence="2" id="KW-1185">Reference proteome</keyword>
<name>A0ABV6PC36_9MICC</name>
<reference evidence="1 2" key="1">
    <citation type="submission" date="2024-09" db="EMBL/GenBank/DDBJ databases">
        <authorList>
            <person name="Sun Q."/>
            <person name="Mori K."/>
        </authorList>
    </citation>
    <scope>NUCLEOTIDE SEQUENCE [LARGE SCALE GENOMIC DNA]</scope>
    <source>
        <strain evidence="1 2">NCAIM B.02604</strain>
    </source>
</reference>
<comment type="caution">
    <text evidence="1">The sequence shown here is derived from an EMBL/GenBank/DDBJ whole genome shotgun (WGS) entry which is preliminary data.</text>
</comment>
<accession>A0ABV6PC36</accession>
<dbReference type="EMBL" id="JBHLUB010000031">
    <property type="protein sequence ID" value="MFC0582688.1"/>
    <property type="molecule type" value="Genomic_DNA"/>
</dbReference>